<dbReference type="SUPFAM" id="SSF54106">
    <property type="entry name" value="LysM domain"/>
    <property type="match status" value="1"/>
</dbReference>
<evidence type="ECO:0000313" key="4">
    <source>
        <dbReference type="EMBL" id="MFC0563339.1"/>
    </source>
</evidence>
<organism evidence="4 5">
    <name type="scientific">Plantactinospora siamensis</name>
    <dbReference type="NCBI Taxonomy" id="555372"/>
    <lineage>
        <taxon>Bacteria</taxon>
        <taxon>Bacillati</taxon>
        <taxon>Actinomycetota</taxon>
        <taxon>Actinomycetes</taxon>
        <taxon>Micromonosporales</taxon>
        <taxon>Micromonosporaceae</taxon>
        <taxon>Plantactinospora</taxon>
    </lineage>
</organism>
<dbReference type="Proteomes" id="UP001589894">
    <property type="component" value="Unassembled WGS sequence"/>
</dbReference>
<proteinExistence type="predicted"/>
<accession>A0ABV6NRE5</accession>
<dbReference type="CDD" id="cd00118">
    <property type="entry name" value="LysM"/>
    <property type="match status" value="1"/>
</dbReference>
<dbReference type="PROSITE" id="PS51782">
    <property type="entry name" value="LYSM"/>
    <property type="match status" value="1"/>
</dbReference>
<protein>
    <submittedName>
        <fullName evidence="4">LysM peptidoglycan-binding domain-containing protein</fullName>
    </submittedName>
</protein>
<feature type="transmembrane region" description="Helical" evidence="2">
    <location>
        <begin position="66"/>
        <end position="90"/>
    </location>
</feature>
<keyword evidence="5" id="KW-1185">Reference proteome</keyword>
<comment type="caution">
    <text evidence="4">The sequence shown here is derived from an EMBL/GenBank/DDBJ whole genome shotgun (WGS) entry which is preliminary data.</text>
</comment>
<keyword evidence="2" id="KW-1133">Transmembrane helix</keyword>
<feature type="region of interest" description="Disordered" evidence="1">
    <location>
        <begin position="249"/>
        <end position="326"/>
    </location>
</feature>
<evidence type="ECO:0000256" key="1">
    <source>
        <dbReference type="SAM" id="MobiDB-lite"/>
    </source>
</evidence>
<sequence length="394" mass="39883">MAPSGSPARRRAGQVLTGLGALVVLAALLGGAPIALLTLAGDPLPDHVPTLTELGATLTSRDDGELFLRTLAILGWAGWATFTLSVLVELPARLLRRPAPRLPGMGRQQRAAAALVGSVALILAASPAAAMAATVAAQPAIAAAPAQPAGPPGVSGLGQAGLGHVAAGLPHVQPATGYQTRLADAHDPRSVTGRAVVSRPAGAATPPVYRVAHGDYLGRIAERYLGDFRRYPEISRLNELRDPDRIAAGQQLRLPRDAVDRGQRPHANGRLIGPAAARGGTAPAPRRNPARPTTPARPPVPSRSASGARSSTGVSDASSGRDTPALSAGAARAERLGALNRPLAVSAVLTVAALVGAQIGAMLGLRRPAGHPGPAAGPPGGSTGQTGRHRRFHG</sequence>
<dbReference type="RefSeq" id="WP_377335756.1">
    <property type="nucleotide sequence ID" value="NZ_JBHLUE010000002.1"/>
</dbReference>
<feature type="transmembrane region" description="Helical" evidence="2">
    <location>
        <begin position="111"/>
        <end position="133"/>
    </location>
</feature>
<name>A0ABV6NRE5_9ACTN</name>
<dbReference type="Pfam" id="PF01476">
    <property type="entry name" value="LysM"/>
    <property type="match status" value="1"/>
</dbReference>
<feature type="domain" description="LysM" evidence="3">
    <location>
        <begin position="207"/>
        <end position="254"/>
    </location>
</feature>
<feature type="region of interest" description="Disordered" evidence="1">
    <location>
        <begin position="368"/>
        <end position="394"/>
    </location>
</feature>
<dbReference type="InterPro" id="IPR036779">
    <property type="entry name" value="LysM_dom_sf"/>
</dbReference>
<gene>
    <name evidence="4" type="ORF">ACFFHU_04050</name>
</gene>
<evidence type="ECO:0000259" key="3">
    <source>
        <dbReference type="PROSITE" id="PS51782"/>
    </source>
</evidence>
<keyword evidence="2" id="KW-0472">Membrane</keyword>
<evidence type="ECO:0000256" key="2">
    <source>
        <dbReference type="SAM" id="Phobius"/>
    </source>
</evidence>
<dbReference type="EMBL" id="JBHLUE010000002">
    <property type="protein sequence ID" value="MFC0563339.1"/>
    <property type="molecule type" value="Genomic_DNA"/>
</dbReference>
<dbReference type="InterPro" id="IPR018392">
    <property type="entry name" value="LysM"/>
</dbReference>
<reference evidence="4 5" key="1">
    <citation type="submission" date="2024-09" db="EMBL/GenBank/DDBJ databases">
        <authorList>
            <person name="Sun Q."/>
            <person name="Mori K."/>
        </authorList>
    </citation>
    <scope>NUCLEOTIDE SEQUENCE [LARGE SCALE GENOMIC DNA]</scope>
    <source>
        <strain evidence="4 5">TBRC 2205</strain>
    </source>
</reference>
<keyword evidence="2" id="KW-0812">Transmembrane</keyword>
<feature type="compositionally biased region" description="Basic and acidic residues" evidence="1">
    <location>
        <begin position="254"/>
        <end position="263"/>
    </location>
</feature>
<feature type="transmembrane region" description="Helical" evidence="2">
    <location>
        <begin position="12"/>
        <end position="36"/>
    </location>
</feature>
<feature type="compositionally biased region" description="Low complexity" evidence="1">
    <location>
        <begin position="273"/>
        <end position="294"/>
    </location>
</feature>
<feature type="compositionally biased region" description="Low complexity" evidence="1">
    <location>
        <begin position="302"/>
        <end position="313"/>
    </location>
</feature>
<evidence type="ECO:0000313" key="5">
    <source>
        <dbReference type="Proteomes" id="UP001589894"/>
    </source>
</evidence>
<dbReference type="Gene3D" id="3.10.350.10">
    <property type="entry name" value="LysM domain"/>
    <property type="match status" value="1"/>
</dbReference>